<evidence type="ECO:0000313" key="6">
    <source>
        <dbReference type="EMBL" id="KAE9628248.1"/>
    </source>
</evidence>
<feature type="domain" description="Leucine-binding protein" evidence="5">
    <location>
        <begin position="43"/>
        <end position="371"/>
    </location>
</feature>
<keyword evidence="3" id="KW-0029">Amino-acid transport</keyword>
<dbReference type="AlphaFoldDB" id="A0A6A4R8I1"/>
<keyword evidence="3" id="KW-0813">Transport</keyword>
<evidence type="ECO:0000259" key="5">
    <source>
        <dbReference type="Pfam" id="PF13458"/>
    </source>
</evidence>
<proteinExistence type="inferred from homology"/>
<dbReference type="PANTHER" id="PTHR30483:SF6">
    <property type="entry name" value="PERIPLASMIC BINDING PROTEIN OF ABC TRANSPORTER FOR NATURAL AMINO ACIDS"/>
    <property type="match status" value="1"/>
</dbReference>
<dbReference type="InterPro" id="IPR051010">
    <property type="entry name" value="BCAA_transport"/>
</dbReference>
<evidence type="ECO:0000256" key="1">
    <source>
        <dbReference type="ARBA" id="ARBA00010062"/>
    </source>
</evidence>
<protein>
    <submittedName>
        <fullName evidence="6">ABC transporter substrate-binding protein</fullName>
    </submittedName>
</protein>
<dbReference type="PANTHER" id="PTHR30483">
    <property type="entry name" value="LEUCINE-SPECIFIC-BINDING PROTEIN"/>
    <property type="match status" value="1"/>
</dbReference>
<sequence>MFAVFKPARKAALAAIFAVSSIALSACDPIGTGGGPTINTSKPVPVALLVPRGSAQQGDAVLAQSLENAARLAIADLQGIQIDLKVYDTAGNPATAAAAATQAISDGARIILGPVYAEAANAAGVAAAKRNVNVLAFSNNSAIAGGNVFILGATFDNTARRLTSYAARQGKGNMLVVSGDDAAGQAGRASIQNAAAATGANVVGNVSYELSQQSVINSVQTIRDSAASKGATSIFMTATTAGALPLLTQLLPEAGLDPATTQYIGLTRWDIPAQTLALPGVQGGWFALPDPTKSTQFRDRYSATYGGSPHSIGGLAYDGIAAIGALVSAGKSDALTGAALTQGSGFQGVSGIFRLRPDGTNDRGLAIATIQEQKVVVIDPAPSSFSGAGL</sequence>
<organism evidence="6 7">
    <name type="scientific">Parasedimentitalea maritima</name>
    <dbReference type="NCBI Taxonomy" id="2578117"/>
    <lineage>
        <taxon>Bacteria</taxon>
        <taxon>Pseudomonadati</taxon>
        <taxon>Pseudomonadota</taxon>
        <taxon>Alphaproteobacteria</taxon>
        <taxon>Rhodobacterales</taxon>
        <taxon>Paracoccaceae</taxon>
        <taxon>Parasedimentitalea</taxon>
    </lineage>
</organism>
<dbReference type="RefSeq" id="WP_158980484.1">
    <property type="nucleotide sequence ID" value="NZ_WSFO01000010.1"/>
</dbReference>
<dbReference type="PROSITE" id="PS51257">
    <property type="entry name" value="PROKAR_LIPOPROTEIN"/>
    <property type="match status" value="1"/>
</dbReference>
<dbReference type="CDD" id="cd06339">
    <property type="entry name" value="PBP1_YraM_LppC_lipoprotein-like"/>
    <property type="match status" value="1"/>
</dbReference>
<gene>
    <name evidence="6" type="ORF">GP644_16580</name>
</gene>
<feature type="chain" id="PRO_5025597784" evidence="4">
    <location>
        <begin position="26"/>
        <end position="390"/>
    </location>
</feature>
<dbReference type="EMBL" id="WSFO01000010">
    <property type="protein sequence ID" value="KAE9628248.1"/>
    <property type="molecule type" value="Genomic_DNA"/>
</dbReference>
<feature type="signal peptide" evidence="4">
    <location>
        <begin position="1"/>
        <end position="25"/>
    </location>
</feature>
<dbReference type="Proteomes" id="UP000441586">
    <property type="component" value="Unassembled WGS sequence"/>
</dbReference>
<dbReference type="InterPro" id="IPR028081">
    <property type="entry name" value="Leu-bd"/>
</dbReference>
<evidence type="ECO:0000256" key="2">
    <source>
        <dbReference type="ARBA" id="ARBA00022729"/>
    </source>
</evidence>
<comment type="caution">
    <text evidence="6">The sequence shown here is derived from an EMBL/GenBank/DDBJ whole genome shotgun (WGS) entry which is preliminary data.</text>
</comment>
<evidence type="ECO:0000313" key="7">
    <source>
        <dbReference type="Proteomes" id="UP000441586"/>
    </source>
</evidence>
<dbReference type="InterPro" id="IPR028082">
    <property type="entry name" value="Peripla_BP_I"/>
</dbReference>
<dbReference type="GO" id="GO:0006865">
    <property type="term" value="P:amino acid transport"/>
    <property type="evidence" value="ECO:0007669"/>
    <property type="project" value="UniProtKB-KW"/>
</dbReference>
<reference evidence="6 7" key="1">
    <citation type="submission" date="2019-12" db="EMBL/GenBank/DDBJ databases">
        <authorList>
            <person name="Zhang Y.-J."/>
        </authorList>
    </citation>
    <scope>NUCLEOTIDE SEQUENCE [LARGE SCALE GENOMIC DNA]</scope>
    <source>
        <strain evidence="6 7">H18S-6</strain>
    </source>
</reference>
<keyword evidence="2 4" id="KW-0732">Signal</keyword>
<evidence type="ECO:0000256" key="3">
    <source>
        <dbReference type="ARBA" id="ARBA00022970"/>
    </source>
</evidence>
<evidence type="ECO:0000256" key="4">
    <source>
        <dbReference type="SAM" id="SignalP"/>
    </source>
</evidence>
<accession>A0A6A4R8I1</accession>
<name>A0A6A4R8I1_9RHOB</name>
<dbReference type="Pfam" id="PF13458">
    <property type="entry name" value="Peripla_BP_6"/>
    <property type="match status" value="1"/>
</dbReference>
<comment type="similarity">
    <text evidence="1">Belongs to the leucine-binding protein family.</text>
</comment>
<dbReference type="SUPFAM" id="SSF53822">
    <property type="entry name" value="Periplasmic binding protein-like I"/>
    <property type="match status" value="1"/>
</dbReference>
<dbReference type="Gene3D" id="3.40.50.2300">
    <property type="match status" value="2"/>
</dbReference>